<feature type="compositionally biased region" description="Low complexity" evidence="1">
    <location>
        <begin position="476"/>
        <end position="488"/>
    </location>
</feature>
<dbReference type="AlphaFoldDB" id="A0A250G106"/>
<organism evidence="2 3">
    <name type="scientific">Capnocytophaga canimorsus</name>
    <dbReference type="NCBI Taxonomy" id="28188"/>
    <lineage>
        <taxon>Bacteria</taxon>
        <taxon>Pseudomonadati</taxon>
        <taxon>Bacteroidota</taxon>
        <taxon>Flavobacteriia</taxon>
        <taxon>Flavobacteriales</taxon>
        <taxon>Flavobacteriaceae</taxon>
        <taxon>Capnocytophaga</taxon>
    </lineage>
</organism>
<reference evidence="3" key="1">
    <citation type="submission" date="2017-06" db="EMBL/GenBank/DDBJ databases">
        <title>Capnocytophaga spp. assemblies.</title>
        <authorList>
            <person name="Gulvik C.A."/>
        </authorList>
    </citation>
    <scope>NUCLEOTIDE SEQUENCE [LARGE SCALE GENOMIC DNA]</scope>
    <source>
        <strain evidence="3">H5594</strain>
    </source>
</reference>
<evidence type="ECO:0000313" key="3">
    <source>
        <dbReference type="Proteomes" id="UP000243136"/>
    </source>
</evidence>
<evidence type="ECO:0000256" key="1">
    <source>
        <dbReference type="SAM" id="MobiDB-lite"/>
    </source>
</evidence>
<protein>
    <submittedName>
        <fullName evidence="2">Uncharacterized protein</fullName>
    </submittedName>
</protein>
<dbReference type="Proteomes" id="UP000243136">
    <property type="component" value="Chromosome"/>
</dbReference>
<proteinExistence type="predicted"/>
<gene>
    <name evidence="2" type="ORF">CGC56_02140</name>
</gene>
<sequence>MPSDMSRFVIEWIDKHFIDTKVRNKVITAPIFNQTQLKMLPFFEYQKNHAGRNFQWYFFNNKAVKVTKESIGLYDFSKKLGVCVWEDNVIDHDIDLNTPYFETYKDDLNRLRIKITNKESAYLKVLINTSRVFWEKDANETGHDTNPFGINSKNLSDDENYMQELHLMNKMYCVGYLLHQYKIKSQAYLVLGVDFKQGCSVKGSYGGTGKTFLQESLECFLKVKNTDGKTFQGDSFPFDGVTPQTNLVIIDDLAMYQKIEPLNSLVTSNFIANQKGGVKYNIPFDDAPKVGATTNFAPVDLGSGSSQRRLLIYHNSDYYHQATDENQYPFSRKIADDFNGEDILRKDYPSEKWNYEYNFMLQCLQFYFSQEQKIEAPLDSLLSKNYLMKVGDTFIKFFRDFFEDETRLNNWVEKAPIIAEAKETLGKKFVSAQDFMEKLTLFCKSNNWSLETKKKKNAMYNSVPHFFIGTAKQETETTQQTEQTTQKITQERDIDTSGLDF</sequence>
<name>A0A250G106_9FLAO</name>
<accession>A0A250G106</accession>
<feature type="region of interest" description="Disordered" evidence="1">
    <location>
        <begin position="474"/>
        <end position="501"/>
    </location>
</feature>
<dbReference type="EMBL" id="CP022388">
    <property type="protein sequence ID" value="ATA91072.1"/>
    <property type="molecule type" value="Genomic_DNA"/>
</dbReference>
<evidence type="ECO:0000313" key="2">
    <source>
        <dbReference type="EMBL" id="ATA91072.1"/>
    </source>
</evidence>